<dbReference type="RefSeq" id="WP_123607840.1">
    <property type="nucleotide sequence ID" value="NZ_RJVG01000001.1"/>
</dbReference>
<comment type="caution">
    <text evidence="2">The sequence shown here is derived from an EMBL/GenBank/DDBJ whole genome shotgun (WGS) entry which is preliminary data.</text>
</comment>
<keyword evidence="1" id="KW-0472">Membrane</keyword>
<name>A0A3N1XZS6_9FIRM</name>
<keyword evidence="3" id="KW-1185">Reference proteome</keyword>
<evidence type="ECO:0000313" key="2">
    <source>
        <dbReference type="EMBL" id="ROR31751.1"/>
    </source>
</evidence>
<organism evidence="2 3">
    <name type="scientific">Mobilisporobacter senegalensis</name>
    <dbReference type="NCBI Taxonomy" id="1329262"/>
    <lineage>
        <taxon>Bacteria</taxon>
        <taxon>Bacillati</taxon>
        <taxon>Bacillota</taxon>
        <taxon>Clostridia</taxon>
        <taxon>Lachnospirales</taxon>
        <taxon>Lachnospiraceae</taxon>
        <taxon>Mobilisporobacter</taxon>
    </lineage>
</organism>
<sequence length="182" mass="21546">MIDRYSFTTKILVQGKLKKQGLVKVFWILFVFILLLILFKLLMEDIEGVIKSLRGIIVPCVLISIAYRNLKREKYVPYNMDIEFYDNFMKMIIPSIDTKSGRGLHCEVVEINYTDIEQMEYNIPLFCLHIYGPMRKIEYAKPNNFDEIISEVKISTYDIYMEAKDREVLLDKMKKYSGKEIN</sequence>
<protein>
    <submittedName>
        <fullName evidence="2">Uncharacterized protein</fullName>
    </submittedName>
</protein>
<feature type="transmembrane region" description="Helical" evidence="1">
    <location>
        <begin position="49"/>
        <end position="70"/>
    </location>
</feature>
<dbReference type="Proteomes" id="UP000273083">
    <property type="component" value="Unassembled WGS sequence"/>
</dbReference>
<evidence type="ECO:0000313" key="3">
    <source>
        <dbReference type="Proteomes" id="UP000273083"/>
    </source>
</evidence>
<proteinExistence type="predicted"/>
<gene>
    <name evidence="2" type="ORF">EDD66_101369</name>
</gene>
<evidence type="ECO:0000256" key="1">
    <source>
        <dbReference type="SAM" id="Phobius"/>
    </source>
</evidence>
<reference evidence="2 3" key="1">
    <citation type="submission" date="2018-11" db="EMBL/GenBank/DDBJ databases">
        <title>Genomic Encyclopedia of Type Strains, Phase IV (KMG-IV): sequencing the most valuable type-strain genomes for metagenomic binning, comparative biology and taxonomic classification.</title>
        <authorList>
            <person name="Goeker M."/>
        </authorList>
    </citation>
    <scope>NUCLEOTIDE SEQUENCE [LARGE SCALE GENOMIC DNA]</scope>
    <source>
        <strain evidence="2 3">DSM 26537</strain>
    </source>
</reference>
<dbReference type="EMBL" id="RJVG01000001">
    <property type="protein sequence ID" value="ROR31751.1"/>
    <property type="molecule type" value="Genomic_DNA"/>
</dbReference>
<dbReference type="AlphaFoldDB" id="A0A3N1XZS6"/>
<feature type="transmembrane region" description="Helical" evidence="1">
    <location>
        <begin position="21"/>
        <end position="43"/>
    </location>
</feature>
<keyword evidence="1" id="KW-0812">Transmembrane</keyword>
<accession>A0A3N1XZS6</accession>
<keyword evidence="1" id="KW-1133">Transmembrane helix</keyword>